<accession>A0A0K8QNV8</accession>
<dbReference type="PROSITE" id="PS51257">
    <property type="entry name" value="PROKAR_LIPOPROTEIN"/>
    <property type="match status" value="1"/>
</dbReference>
<feature type="chain" id="PRO_5007415136" description="Late embryogenesis abundant protein LEA-2 subgroup domain-containing protein" evidence="1">
    <location>
        <begin position="22"/>
        <end position="152"/>
    </location>
</feature>
<dbReference type="EMBL" id="DF952378">
    <property type="protein sequence ID" value="GAN44783.1"/>
    <property type="molecule type" value="Genomic_DNA"/>
</dbReference>
<evidence type="ECO:0000313" key="2">
    <source>
        <dbReference type="EMBL" id="GAN44783.1"/>
    </source>
</evidence>
<organism evidence="3">
    <name type="scientific">Mizugakiibacter sediminis</name>
    <dbReference type="NCBI Taxonomy" id="1475481"/>
    <lineage>
        <taxon>Bacteria</taxon>
        <taxon>Pseudomonadati</taxon>
        <taxon>Pseudomonadota</taxon>
        <taxon>Gammaproteobacteria</taxon>
        <taxon>Lysobacterales</taxon>
        <taxon>Rhodanobacteraceae</taxon>
        <taxon>Mizugakiibacter</taxon>
    </lineage>
</organism>
<dbReference type="EMBL" id="DF970188">
    <property type="protein sequence ID" value="GAP66102.1"/>
    <property type="molecule type" value="Genomic_DNA"/>
</dbReference>
<sequence>MTRLIASLLSVAFLAVLLAGCAETRPLQPPAASVQQLRVEGDGDWNIVLRVQNQSFAAMHVGNVRVELRVAGQLAGTLDASPALDIPPLSADVVEMRLRPAAGAAATLKGESVAYALAGEIRVGKTDRHTTTMPLQSKGWLSPVPGLAGVYR</sequence>
<gene>
    <name evidence="2" type="ORF">MBSD_1318</name>
    <name evidence="3" type="ORF">MBSD_n1404</name>
</gene>
<reference evidence="2" key="1">
    <citation type="submission" date="2015-03" db="EMBL/GenBank/DDBJ databases">
        <title>Draft genome sequence of Mizugakiibacter sediminis skMP5.</title>
        <authorList>
            <person name="Watanabe T."/>
            <person name="Kojima H."/>
            <person name="Fukui M."/>
        </authorList>
    </citation>
    <scope>NUCLEOTIDE SEQUENCE</scope>
    <source>
        <strain evidence="2">SkMP5</strain>
    </source>
</reference>
<dbReference type="RefSeq" id="WP_062536470.1">
    <property type="nucleotide sequence ID" value="NZ_DF970188.1"/>
</dbReference>
<keyword evidence="1" id="KW-0732">Signal</keyword>
<evidence type="ECO:0000313" key="4">
    <source>
        <dbReference type="Proteomes" id="UP000253740"/>
    </source>
</evidence>
<evidence type="ECO:0008006" key="5">
    <source>
        <dbReference type="Google" id="ProtNLM"/>
    </source>
</evidence>
<name>A0A0K8QNV8_9GAMM</name>
<dbReference type="SUPFAM" id="SSF117070">
    <property type="entry name" value="LEA14-like"/>
    <property type="match status" value="1"/>
</dbReference>
<reference evidence="3" key="2">
    <citation type="submission" date="2015-08" db="EMBL/GenBank/DDBJ databases">
        <title>Complete DNA Sequence of Pseudomonas syringae pv. actinidiae, the Causal Agent of Kiwifruit Canker Disease.</title>
        <authorList>
            <person name="Rikkerink E.H.A."/>
            <person name="Fineran P.C."/>
        </authorList>
    </citation>
    <scope>NUCLEOTIDE SEQUENCE</scope>
    <source>
        <strain evidence="3">SkMP5</strain>
    </source>
</reference>
<dbReference type="AlphaFoldDB" id="A0A0K8QNV8"/>
<dbReference type="OrthoDB" id="5954188at2"/>
<protein>
    <recommendedName>
        <fullName evidence="5">Late embryogenesis abundant protein LEA-2 subgroup domain-containing protein</fullName>
    </recommendedName>
</protein>
<dbReference type="HOGENOM" id="CLU_139662_0_0_6"/>
<evidence type="ECO:0000256" key="1">
    <source>
        <dbReference type="SAM" id="SignalP"/>
    </source>
</evidence>
<proteinExistence type="predicted"/>
<evidence type="ECO:0000313" key="3">
    <source>
        <dbReference type="EMBL" id="GAP66102.1"/>
    </source>
</evidence>
<keyword evidence="4" id="KW-1185">Reference proteome</keyword>
<dbReference type="STRING" id="1475481.GCA_000953855_01424"/>
<dbReference type="Proteomes" id="UP000253740">
    <property type="component" value="Unassembled WGS sequence"/>
</dbReference>
<feature type="signal peptide" evidence="1">
    <location>
        <begin position="1"/>
        <end position="21"/>
    </location>
</feature>